<gene>
    <name evidence="2" type="ORF">HMPREF9726_01735</name>
</gene>
<evidence type="ECO:0000313" key="2">
    <source>
        <dbReference type="EMBL" id="EMB32511.1"/>
    </source>
</evidence>
<keyword evidence="1" id="KW-0812">Transmembrane</keyword>
<proteinExistence type="predicted"/>
<dbReference type="HOGENOM" id="CLU_1093904_0_0_12"/>
<comment type="caution">
    <text evidence="2">The sequence shown here is derived from an EMBL/GenBank/DDBJ whole genome shotgun (WGS) entry which is preliminary data.</text>
</comment>
<sequence length="250" mass="27697">MIFIEKKLLFISLVISFLFMIITAFWAYSVGMRISLKGDSEFVLFLGFIFSGLQLIITINIIIGAIKKKKDFFTLMETIRAGGILSQEKIKKLGSAGFALQEALEASSTITAQKSLKIASLNGLMRSLISMIDIPIVVVNLNGEIIDASQKIKTEKNYNKDLNISDLIPQVNIREAFKEASISHLPVEQGNNLLIPVFSTLGDITYFLIDTSKHGALTKFINNFIPPQKEESAKQAKKGFFKILGASKKS</sequence>
<keyword evidence="1" id="KW-1133">Transmembrane helix</keyword>
<organism evidence="2">
    <name type="scientific">Treponema denticola H-22</name>
    <dbReference type="NCBI Taxonomy" id="999432"/>
    <lineage>
        <taxon>Bacteria</taxon>
        <taxon>Pseudomonadati</taxon>
        <taxon>Spirochaetota</taxon>
        <taxon>Spirochaetia</taxon>
        <taxon>Spirochaetales</taxon>
        <taxon>Treponemataceae</taxon>
        <taxon>Treponema</taxon>
    </lineage>
</organism>
<evidence type="ECO:0000256" key="1">
    <source>
        <dbReference type="SAM" id="Phobius"/>
    </source>
</evidence>
<feature type="transmembrane region" description="Helical" evidence="1">
    <location>
        <begin position="42"/>
        <end position="66"/>
    </location>
</feature>
<dbReference type="Proteomes" id="UP000011705">
    <property type="component" value="Chromosome"/>
</dbReference>
<accession>A0A0E2E3A5</accession>
<dbReference type="EMBL" id="AGDV01000014">
    <property type="protein sequence ID" value="EMB32511.1"/>
    <property type="molecule type" value="Genomic_DNA"/>
</dbReference>
<keyword evidence="1" id="KW-0472">Membrane</keyword>
<name>A0A0E2E3A5_TREDN</name>
<protein>
    <submittedName>
        <fullName evidence="2">Uncharacterized protein</fullName>
    </submittedName>
</protein>
<dbReference type="RefSeq" id="WP_002684924.1">
    <property type="nucleotide sequence ID" value="NZ_CM001795.1"/>
</dbReference>
<dbReference type="PATRIC" id="fig|999432.5.peg.1799"/>
<dbReference type="AlphaFoldDB" id="A0A0E2E3A5"/>
<feature type="transmembrane region" description="Helical" evidence="1">
    <location>
        <begin position="7"/>
        <end position="30"/>
    </location>
</feature>
<reference evidence="2" key="1">
    <citation type="submission" date="2012-01" db="EMBL/GenBank/DDBJ databases">
        <title>The Genome Sequence of Treponema denticola H-22.</title>
        <authorList>
            <consortium name="The Broad Institute Genome Sequencing Platform"/>
            <person name="Earl A."/>
            <person name="Ward D."/>
            <person name="Feldgarden M."/>
            <person name="Gevers D."/>
            <person name="Blanton J.M."/>
            <person name="Fenno C.J."/>
            <person name="Baranova O.V."/>
            <person name="Mathney J."/>
            <person name="Dewhirst F.E."/>
            <person name="Izard J."/>
            <person name="Young S.K."/>
            <person name="Zeng Q."/>
            <person name="Gargeya S."/>
            <person name="Fitzgerald M."/>
            <person name="Haas B."/>
            <person name="Abouelleil A."/>
            <person name="Alvarado L."/>
            <person name="Arachchi H.M."/>
            <person name="Berlin A."/>
            <person name="Chapman S.B."/>
            <person name="Gearin G."/>
            <person name="Goldberg J."/>
            <person name="Griggs A."/>
            <person name="Gujja S."/>
            <person name="Hansen M."/>
            <person name="Heiman D."/>
            <person name="Howarth C."/>
            <person name="Larimer J."/>
            <person name="Lui A."/>
            <person name="MacDonald P.J.P."/>
            <person name="McCowen C."/>
            <person name="Montmayeur A."/>
            <person name="Murphy C."/>
            <person name="Neiman D."/>
            <person name="Pearson M."/>
            <person name="Priest M."/>
            <person name="Roberts A."/>
            <person name="Saif S."/>
            <person name="Shea T."/>
            <person name="Sisk P."/>
            <person name="Stolte C."/>
            <person name="Sykes S."/>
            <person name="Wortman J."/>
            <person name="Nusbaum C."/>
            <person name="Birren B."/>
        </authorList>
    </citation>
    <scope>NUCLEOTIDE SEQUENCE [LARGE SCALE GENOMIC DNA]</scope>
    <source>
        <strain evidence="2">H-22</strain>
    </source>
</reference>